<dbReference type="AlphaFoldDB" id="A0A939PKM6"/>
<proteinExistence type="predicted"/>
<dbReference type="InterPro" id="IPR045428">
    <property type="entry name" value="EACC1"/>
</dbReference>
<comment type="caution">
    <text evidence="1">The sequence shown here is derived from an EMBL/GenBank/DDBJ whole genome shotgun (WGS) entry which is preliminary data.</text>
</comment>
<sequence length="128" mass="13942">MKLIIRVEGADTEAELNSLYRWLRDEDELRGVARLNLVNAPPVAGEMGGTLEAIQAVFDSGMEAGSLAVALISWLESRRHRRSAQPAEPAPPTRPELILASGDSEFAATDASPEEIKQFLETSDDHLS</sequence>
<keyword evidence="2" id="KW-1185">Reference proteome</keyword>
<dbReference type="RefSeq" id="WP_208262589.1">
    <property type="nucleotide sequence ID" value="NZ_JAGEOJ010000026.1"/>
</dbReference>
<evidence type="ECO:0000313" key="2">
    <source>
        <dbReference type="Proteomes" id="UP000669179"/>
    </source>
</evidence>
<evidence type="ECO:0000313" key="1">
    <source>
        <dbReference type="EMBL" id="MBO2454380.1"/>
    </source>
</evidence>
<name>A0A939PKM6_9ACTN</name>
<protein>
    <submittedName>
        <fullName evidence="1">Uncharacterized protein</fullName>
    </submittedName>
</protein>
<organism evidence="1 2">
    <name type="scientific">Actinomadura barringtoniae</name>
    <dbReference type="NCBI Taxonomy" id="1427535"/>
    <lineage>
        <taxon>Bacteria</taxon>
        <taxon>Bacillati</taxon>
        <taxon>Actinomycetota</taxon>
        <taxon>Actinomycetes</taxon>
        <taxon>Streptosporangiales</taxon>
        <taxon>Thermomonosporaceae</taxon>
        <taxon>Actinomadura</taxon>
    </lineage>
</organism>
<dbReference type="Pfam" id="PF19953">
    <property type="entry name" value="EACC1"/>
    <property type="match status" value="1"/>
</dbReference>
<reference evidence="1" key="1">
    <citation type="submission" date="2021-03" db="EMBL/GenBank/DDBJ databases">
        <authorList>
            <person name="Kanchanasin P."/>
            <person name="Saeng-In P."/>
            <person name="Phongsopitanun W."/>
            <person name="Yuki M."/>
            <person name="Kudo T."/>
            <person name="Ohkuma M."/>
            <person name="Tanasupawat S."/>
        </authorList>
    </citation>
    <scope>NUCLEOTIDE SEQUENCE</scope>
    <source>
        <strain evidence="1">GKU 128</strain>
    </source>
</reference>
<accession>A0A939PKM6</accession>
<dbReference type="Proteomes" id="UP000669179">
    <property type="component" value="Unassembled WGS sequence"/>
</dbReference>
<gene>
    <name evidence="1" type="ORF">J4573_45345</name>
</gene>
<dbReference type="EMBL" id="JAGEOJ010000026">
    <property type="protein sequence ID" value="MBO2454380.1"/>
    <property type="molecule type" value="Genomic_DNA"/>
</dbReference>